<sequence length="114" mass="12937">MNEISYSALINAWSSKNWFCRGGDNDEITDERFEIFTQVLKKQGLYQEAFVGIGQYTSQDGYRLFKEIRSQKNCPSAAFIGNDSMAVGCYKAAHELELTIPDEVSVISFNDLDF</sequence>
<dbReference type="Gene3D" id="3.40.50.2300">
    <property type="match status" value="1"/>
</dbReference>
<dbReference type="EMBL" id="JBHSGS010000043">
    <property type="protein sequence ID" value="MFC4719647.1"/>
    <property type="molecule type" value="Genomic_DNA"/>
</dbReference>
<dbReference type="PANTHER" id="PTHR30146">
    <property type="entry name" value="LACI-RELATED TRANSCRIPTIONAL REPRESSOR"/>
    <property type="match status" value="1"/>
</dbReference>
<feature type="domain" description="Transcriptional regulator LacI/GalR-like sensor" evidence="4">
    <location>
        <begin position="21"/>
        <end position="112"/>
    </location>
</feature>
<dbReference type="PANTHER" id="PTHR30146:SF149">
    <property type="entry name" value="HTH-TYPE TRANSCRIPTIONAL REGULATOR EBGR"/>
    <property type="match status" value="1"/>
</dbReference>
<dbReference type="InterPro" id="IPR046335">
    <property type="entry name" value="LacI/GalR-like_sensor"/>
</dbReference>
<evidence type="ECO:0000259" key="4">
    <source>
        <dbReference type="Pfam" id="PF13377"/>
    </source>
</evidence>
<dbReference type="Pfam" id="PF13377">
    <property type="entry name" value="Peripla_BP_3"/>
    <property type="match status" value="1"/>
</dbReference>
<gene>
    <name evidence="5" type="ORF">ACFO5I_07845</name>
</gene>
<dbReference type="Proteomes" id="UP001595969">
    <property type="component" value="Unassembled WGS sequence"/>
</dbReference>
<accession>A0ABV9MUH8</accession>
<evidence type="ECO:0000256" key="1">
    <source>
        <dbReference type="ARBA" id="ARBA00023015"/>
    </source>
</evidence>
<evidence type="ECO:0000313" key="6">
    <source>
        <dbReference type="Proteomes" id="UP001595969"/>
    </source>
</evidence>
<evidence type="ECO:0000256" key="2">
    <source>
        <dbReference type="ARBA" id="ARBA00023125"/>
    </source>
</evidence>
<protein>
    <submittedName>
        <fullName evidence="5">Substrate-binding domain-containing protein</fullName>
    </submittedName>
</protein>
<proteinExistence type="predicted"/>
<organism evidence="5 6">
    <name type="scientific">Enterococcus lemanii</name>
    <dbReference type="NCBI Taxonomy" id="1159752"/>
    <lineage>
        <taxon>Bacteria</taxon>
        <taxon>Bacillati</taxon>
        <taxon>Bacillota</taxon>
        <taxon>Bacilli</taxon>
        <taxon>Lactobacillales</taxon>
        <taxon>Enterococcaceae</taxon>
        <taxon>Enterococcus</taxon>
    </lineage>
</organism>
<dbReference type="SUPFAM" id="SSF53822">
    <property type="entry name" value="Periplasmic binding protein-like I"/>
    <property type="match status" value="1"/>
</dbReference>
<keyword evidence="1" id="KW-0805">Transcription regulation</keyword>
<keyword evidence="2" id="KW-0238">DNA-binding</keyword>
<keyword evidence="3" id="KW-0804">Transcription</keyword>
<evidence type="ECO:0000256" key="3">
    <source>
        <dbReference type="ARBA" id="ARBA00023163"/>
    </source>
</evidence>
<evidence type="ECO:0000313" key="5">
    <source>
        <dbReference type="EMBL" id="MFC4719647.1"/>
    </source>
</evidence>
<name>A0ABV9MUH8_9ENTE</name>
<dbReference type="InterPro" id="IPR028082">
    <property type="entry name" value="Peripla_BP_I"/>
</dbReference>
<dbReference type="RefSeq" id="WP_204653884.1">
    <property type="nucleotide sequence ID" value="NZ_JAFBFD010000015.1"/>
</dbReference>
<keyword evidence="6" id="KW-1185">Reference proteome</keyword>
<comment type="caution">
    <text evidence="5">The sequence shown here is derived from an EMBL/GenBank/DDBJ whole genome shotgun (WGS) entry which is preliminary data.</text>
</comment>
<reference evidence="6" key="1">
    <citation type="journal article" date="2019" name="Int. J. Syst. Evol. Microbiol.">
        <title>The Global Catalogue of Microorganisms (GCM) 10K type strain sequencing project: providing services to taxonomists for standard genome sequencing and annotation.</title>
        <authorList>
            <consortium name="The Broad Institute Genomics Platform"/>
            <consortium name="The Broad Institute Genome Sequencing Center for Infectious Disease"/>
            <person name="Wu L."/>
            <person name="Ma J."/>
        </authorList>
    </citation>
    <scope>NUCLEOTIDE SEQUENCE [LARGE SCALE GENOMIC DNA]</scope>
    <source>
        <strain evidence="6">CGMCC 1.19032</strain>
    </source>
</reference>